<sequence length="93" mass="10000">MDPIAFSPGSSISLHPSLAALLPRLQLVRDCWYLLACPREGDRRERYLPRGEREPEAVSHAARTASTRDTAGPGRMVAPGRAAATSSSMPGPM</sequence>
<dbReference type="EMBL" id="SRMO01000087">
    <property type="protein sequence ID" value="TGG90443.1"/>
    <property type="molecule type" value="Genomic_DNA"/>
</dbReference>
<organism evidence="2 3">
    <name type="scientific">Aphanocapsa feldmannii 277cV</name>
    <dbReference type="NCBI Taxonomy" id="2507553"/>
    <lineage>
        <taxon>Bacteria</taxon>
        <taxon>Bacillati</taxon>
        <taxon>Cyanobacteriota</taxon>
        <taxon>Cyanophyceae</taxon>
        <taxon>Oscillatoriophycideae</taxon>
        <taxon>Chroococcales</taxon>
        <taxon>Microcystaceae</taxon>
        <taxon>Aphanocapsa</taxon>
    </lineage>
</organism>
<reference evidence="2 3" key="1">
    <citation type="journal article" date="2019" name="mSystems">
        <title>Life at home and on the roam: Genomic adaptions reflect the dual lifestyle of an intracellular, facultative symbiont.</title>
        <authorList>
            <person name="Burgsdorf I."/>
        </authorList>
    </citation>
    <scope>NUCLEOTIDE SEQUENCE [LARGE SCALE GENOMIC DNA]</scope>
    <source>
        <strain evidence="2">277cV</strain>
    </source>
</reference>
<feature type="compositionally biased region" description="Polar residues" evidence="1">
    <location>
        <begin position="84"/>
        <end position="93"/>
    </location>
</feature>
<evidence type="ECO:0000313" key="2">
    <source>
        <dbReference type="EMBL" id="TGG90443.1"/>
    </source>
</evidence>
<evidence type="ECO:0000256" key="1">
    <source>
        <dbReference type="SAM" id="MobiDB-lite"/>
    </source>
</evidence>
<accession>A0A524RKR5</accession>
<protein>
    <submittedName>
        <fullName evidence="2">Uncharacterized protein</fullName>
    </submittedName>
</protein>
<proteinExistence type="predicted"/>
<dbReference type="AlphaFoldDB" id="A0A524RKR5"/>
<name>A0A524RKR5_9CHRO</name>
<evidence type="ECO:0000313" key="3">
    <source>
        <dbReference type="Proteomes" id="UP000317990"/>
    </source>
</evidence>
<feature type="compositionally biased region" description="Basic and acidic residues" evidence="1">
    <location>
        <begin position="43"/>
        <end position="57"/>
    </location>
</feature>
<comment type="caution">
    <text evidence="2">The sequence shown here is derived from an EMBL/GenBank/DDBJ whole genome shotgun (WGS) entry which is preliminary data.</text>
</comment>
<dbReference type="Proteomes" id="UP000317990">
    <property type="component" value="Unassembled WGS sequence"/>
</dbReference>
<gene>
    <name evidence="2" type="ORF">ERJ67_10215</name>
</gene>
<feature type="region of interest" description="Disordered" evidence="1">
    <location>
        <begin position="43"/>
        <end position="93"/>
    </location>
</feature>